<keyword evidence="5 8" id="KW-0479">Metal-binding</keyword>
<dbReference type="GO" id="GO:0000287">
    <property type="term" value="F:magnesium ion binding"/>
    <property type="evidence" value="ECO:0007669"/>
    <property type="project" value="UniProtKB-UniRule"/>
</dbReference>
<dbReference type="InterPro" id="IPR012340">
    <property type="entry name" value="NA-bd_OB-fold"/>
</dbReference>
<dbReference type="EMBL" id="FRAU01000003">
    <property type="protein sequence ID" value="SHK45004.1"/>
    <property type="molecule type" value="Genomic_DNA"/>
</dbReference>
<evidence type="ECO:0000256" key="6">
    <source>
        <dbReference type="ARBA" id="ARBA00022842"/>
    </source>
</evidence>
<evidence type="ECO:0000256" key="5">
    <source>
        <dbReference type="ARBA" id="ARBA00022723"/>
    </source>
</evidence>
<feature type="compositionally biased region" description="Basic and acidic residues" evidence="9">
    <location>
        <begin position="777"/>
        <end position="788"/>
    </location>
</feature>
<dbReference type="NCBIfam" id="TIGR03591">
    <property type="entry name" value="polynuc_phos"/>
    <property type="match status" value="1"/>
</dbReference>
<dbReference type="EC" id="2.7.7.8" evidence="8"/>
<dbReference type="PIRSF" id="PIRSF005499">
    <property type="entry name" value="PNPase"/>
    <property type="match status" value="1"/>
</dbReference>
<keyword evidence="6 8" id="KW-0460">Magnesium</keyword>
<name>A0A1M6SJP9_9BACT</name>
<dbReference type="SUPFAM" id="SSF54211">
    <property type="entry name" value="Ribosomal protein S5 domain 2-like"/>
    <property type="match status" value="2"/>
</dbReference>
<dbReference type="Pfam" id="PF03725">
    <property type="entry name" value="RNase_PH_C"/>
    <property type="match status" value="2"/>
</dbReference>
<dbReference type="Proteomes" id="UP000185812">
    <property type="component" value="Unassembled WGS sequence"/>
</dbReference>
<dbReference type="Gene3D" id="3.30.1370.10">
    <property type="entry name" value="K Homology domain, type 1"/>
    <property type="match status" value="1"/>
</dbReference>
<dbReference type="GO" id="GO:0006396">
    <property type="term" value="P:RNA processing"/>
    <property type="evidence" value="ECO:0007669"/>
    <property type="project" value="InterPro"/>
</dbReference>
<proteinExistence type="inferred from homology"/>
<dbReference type="Pfam" id="PF00575">
    <property type="entry name" value="S1"/>
    <property type="match status" value="1"/>
</dbReference>
<keyword evidence="3 8" id="KW-0808">Transferase</keyword>
<dbReference type="CDD" id="cd04472">
    <property type="entry name" value="S1_PNPase"/>
    <property type="match status" value="1"/>
</dbReference>
<comment type="function">
    <text evidence="8">Involved in mRNA degradation. Catalyzes the phosphorolysis of single-stranded polyribonucleotides processively in the 3'- to 5'-direction.</text>
</comment>
<dbReference type="GO" id="GO:0006402">
    <property type="term" value="P:mRNA catabolic process"/>
    <property type="evidence" value="ECO:0007669"/>
    <property type="project" value="UniProtKB-UniRule"/>
</dbReference>
<dbReference type="SMART" id="SM00322">
    <property type="entry name" value="KH"/>
    <property type="match status" value="1"/>
</dbReference>
<dbReference type="PANTHER" id="PTHR11252:SF0">
    <property type="entry name" value="POLYRIBONUCLEOTIDE NUCLEOTIDYLTRANSFERASE 1, MITOCHONDRIAL"/>
    <property type="match status" value="1"/>
</dbReference>
<dbReference type="GO" id="GO:0003723">
    <property type="term" value="F:RNA binding"/>
    <property type="evidence" value="ECO:0007669"/>
    <property type="project" value="UniProtKB-UniRule"/>
</dbReference>
<dbReference type="PROSITE" id="PS50084">
    <property type="entry name" value="KH_TYPE_1"/>
    <property type="match status" value="1"/>
</dbReference>
<dbReference type="SMART" id="SM00316">
    <property type="entry name" value="S1"/>
    <property type="match status" value="1"/>
</dbReference>
<evidence type="ECO:0000256" key="8">
    <source>
        <dbReference type="HAMAP-Rule" id="MF_01595"/>
    </source>
</evidence>
<dbReference type="FunFam" id="2.40.50.140:FF:000189">
    <property type="entry name" value="Polyribonucleotide nucleotidyltransferase, putative"/>
    <property type="match status" value="1"/>
</dbReference>
<dbReference type="InterPro" id="IPR020568">
    <property type="entry name" value="Ribosomal_Su5_D2-typ_SF"/>
</dbReference>
<dbReference type="InterPro" id="IPR004088">
    <property type="entry name" value="KH_dom_type_1"/>
</dbReference>
<dbReference type="InterPro" id="IPR012162">
    <property type="entry name" value="PNPase"/>
</dbReference>
<dbReference type="STRING" id="633813.SAMN04488087_1121"/>
<dbReference type="GO" id="GO:0004654">
    <property type="term" value="F:polyribonucleotide nucleotidyltransferase activity"/>
    <property type="evidence" value="ECO:0007669"/>
    <property type="project" value="UniProtKB-UniRule"/>
</dbReference>
<keyword evidence="12" id="KW-1185">Reference proteome</keyword>
<comment type="cofactor">
    <cofactor evidence="8">
        <name>Mg(2+)</name>
        <dbReference type="ChEBI" id="CHEBI:18420"/>
    </cofactor>
</comment>
<evidence type="ECO:0000256" key="7">
    <source>
        <dbReference type="ARBA" id="ARBA00022884"/>
    </source>
</evidence>
<dbReference type="SUPFAM" id="SSF50249">
    <property type="entry name" value="Nucleic acid-binding proteins"/>
    <property type="match status" value="1"/>
</dbReference>
<dbReference type="CDD" id="cd02393">
    <property type="entry name" value="KH-I_PNPase"/>
    <property type="match status" value="1"/>
</dbReference>
<evidence type="ECO:0000256" key="1">
    <source>
        <dbReference type="ARBA" id="ARBA00007404"/>
    </source>
</evidence>
<dbReference type="FunFam" id="3.30.230.70:FF:000002">
    <property type="entry name" value="Polyribonucleotide nucleotidyltransferase"/>
    <property type="match status" value="1"/>
</dbReference>
<dbReference type="NCBIfam" id="NF008805">
    <property type="entry name" value="PRK11824.1"/>
    <property type="match status" value="1"/>
</dbReference>
<dbReference type="Gene3D" id="3.30.230.70">
    <property type="entry name" value="GHMP Kinase, N-terminal domain"/>
    <property type="match status" value="2"/>
</dbReference>
<dbReference type="HAMAP" id="MF_01595">
    <property type="entry name" value="PNPase"/>
    <property type="match status" value="1"/>
</dbReference>
<accession>A0A1M6SJP9</accession>
<dbReference type="InterPro" id="IPR036345">
    <property type="entry name" value="ExoRNase_PH_dom2_sf"/>
</dbReference>
<reference evidence="12" key="1">
    <citation type="submission" date="2016-11" db="EMBL/GenBank/DDBJ databases">
        <authorList>
            <person name="Varghese N."/>
            <person name="Submissions S."/>
        </authorList>
    </citation>
    <scope>NUCLEOTIDE SEQUENCE [LARGE SCALE GENOMIC DNA]</scope>
    <source>
        <strain evidence="12">DSM 22212</strain>
    </source>
</reference>
<dbReference type="Pfam" id="PF03726">
    <property type="entry name" value="PNPase"/>
    <property type="match status" value="1"/>
</dbReference>
<keyword evidence="7 8" id="KW-0694">RNA-binding</keyword>
<feature type="binding site" evidence="8">
    <location>
        <position position="520"/>
    </location>
    <ligand>
        <name>Mg(2+)</name>
        <dbReference type="ChEBI" id="CHEBI:18420"/>
    </ligand>
</feature>
<organism evidence="11 12">
    <name type="scientific">Rhodothermus profundi</name>
    <dbReference type="NCBI Taxonomy" id="633813"/>
    <lineage>
        <taxon>Bacteria</taxon>
        <taxon>Pseudomonadati</taxon>
        <taxon>Rhodothermota</taxon>
        <taxon>Rhodothermia</taxon>
        <taxon>Rhodothermales</taxon>
        <taxon>Rhodothermaceae</taxon>
        <taxon>Rhodothermus</taxon>
    </lineage>
</organism>
<gene>
    <name evidence="8" type="primary">pnp</name>
    <name evidence="11" type="ORF">SAMN04488087_1121</name>
</gene>
<evidence type="ECO:0000256" key="4">
    <source>
        <dbReference type="ARBA" id="ARBA00022695"/>
    </source>
</evidence>
<protein>
    <recommendedName>
        <fullName evidence="8">Polyribonucleotide nucleotidyltransferase</fullName>
        <ecNumber evidence="8">2.7.7.8</ecNumber>
    </recommendedName>
    <alternativeName>
        <fullName evidence="8">Polynucleotide phosphorylase</fullName>
        <shortName evidence="8">PNPase</shortName>
    </alternativeName>
</protein>
<feature type="region of interest" description="Disordered" evidence="9">
    <location>
        <begin position="726"/>
        <end position="788"/>
    </location>
</feature>
<dbReference type="Gene3D" id="2.40.50.140">
    <property type="entry name" value="Nucleic acid-binding proteins"/>
    <property type="match status" value="1"/>
</dbReference>
<dbReference type="CDD" id="cd11363">
    <property type="entry name" value="RNase_PH_PNPase_1"/>
    <property type="match status" value="1"/>
</dbReference>
<dbReference type="InterPro" id="IPR027408">
    <property type="entry name" value="PNPase/RNase_PH_dom_sf"/>
</dbReference>
<feature type="binding site" evidence="8">
    <location>
        <position position="526"/>
    </location>
    <ligand>
        <name>Mg(2+)</name>
        <dbReference type="ChEBI" id="CHEBI:18420"/>
    </ligand>
</feature>
<dbReference type="InterPro" id="IPR015848">
    <property type="entry name" value="PNPase_PH_RNA-bd_bac/org-type"/>
</dbReference>
<comment type="subcellular location">
    <subcellularLocation>
        <location evidence="8">Cytoplasm</location>
    </subcellularLocation>
</comment>
<dbReference type="FunFam" id="3.30.1370.10:FF:000001">
    <property type="entry name" value="Polyribonucleotide nucleotidyltransferase"/>
    <property type="match status" value="1"/>
</dbReference>
<dbReference type="CDD" id="cd11364">
    <property type="entry name" value="RNase_PH_PNPase_2"/>
    <property type="match status" value="1"/>
</dbReference>
<dbReference type="SUPFAM" id="SSF55666">
    <property type="entry name" value="Ribonuclease PH domain 2-like"/>
    <property type="match status" value="2"/>
</dbReference>
<dbReference type="Pfam" id="PF00013">
    <property type="entry name" value="KH_1"/>
    <property type="match status" value="1"/>
</dbReference>
<evidence type="ECO:0000256" key="2">
    <source>
        <dbReference type="ARBA" id="ARBA00022490"/>
    </source>
</evidence>
<feature type="compositionally biased region" description="Basic residues" evidence="9">
    <location>
        <begin position="758"/>
        <end position="776"/>
    </location>
</feature>
<keyword evidence="2 8" id="KW-0963">Cytoplasm</keyword>
<keyword evidence="4 8" id="KW-0548">Nucleotidyltransferase</keyword>
<comment type="similarity">
    <text evidence="1 8">Belongs to the polyribonucleotide nucleotidyltransferase family.</text>
</comment>
<dbReference type="GO" id="GO:0000175">
    <property type="term" value="F:3'-5'-RNA exonuclease activity"/>
    <property type="evidence" value="ECO:0007669"/>
    <property type="project" value="TreeGrafter"/>
</dbReference>
<evidence type="ECO:0000313" key="11">
    <source>
        <dbReference type="EMBL" id="SHK45004.1"/>
    </source>
</evidence>
<evidence type="ECO:0000256" key="9">
    <source>
        <dbReference type="SAM" id="MobiDB-lite"/>
    </source>
</evidence>
<dbReference type="InterPro" id="IPR003029">
    <property type="entry name" value="S1_domain"/>
</dbReference>
<dbReference type="GO" id="GO:0005829">
    <property type="term" value="C:cytosol"/>
    <property type="evidence" value="ECO:0007669"/>
    <property type="project" value="TreeGrafter"/>
</dbReference>
<feature type="compositionally biased region" description="Basic and acidic residues" evidence="9">
    <location>
        <begin position="735"/>
        <end position="747"/>
    </location>
</feature>
<dbReference type="InterPro" id="IPR001247">
    <property type="entry name" value="ExoRNase_PH_dom1"/>
</dbReference>
<dbReference type="AlphaFoldDB" id="A0A1M6SJP9"/>
<dbReference type="Pfam" id="PF01138">
    <property type="entry name" value="RNase_PH"/>
    <property type="match status" value="2"/>
</dbReference>
<evidence type="ECO:0000313" key="12">
    <source>
        <dbReference type="Proteomes" id="UP000185812"/>
    </source>
</evidence>
<dbReference type="FunFam" id="3.30.230.70:FF:000001">
    <property type="entry name" value="Polyribonucleotide nucleotidyltransferase"/>
    <property type="match status" value="1"/>
</dbReference>
<feature type="domain" description="S1 motif" evidence="10">
    <location>
        <begin position="659"/>
        <end position="727"/>
    </location>
</feature>
<dbReference type="PROSITE" id="PS50126">
    <property type="entry name" value="S1"/>
    <property type="match status" value="1"/>
</dbReference>
<sequence>MPPRLLGQQALNQVEKIMMTQATVHEIEFAPGKTLRIETGRLAKQANGAVVVRQGDTMVLCTAVLADEPREGQSFFPLTVEYREKFAAGGKIPGGFIKREGRPTDKEVLSSRLIDRAIRPLFPEGFFHEVQIICYVISADDRYDADVLAGTGASAALLLAGAPFEGPIAEVRIGRVNGQFIVNPTLQELEESDLNLVVAGKEDAIVMVEGEMKEVSEEDMLEALEVAHEAIRKLCRGQLEFVEAHGRPEPFAYQATTLPEALIQRVRALAVPKLEAHLRAPYEKQTFYEGLERIGEETVAALLGTTDEQGNLVLGEATPEGWTADQIRKAVSQVTREVMRQMILREGRRIDGRGLEEIRPIWMEVGYLPRVHGSAIFTRGETQVMASVTLGTGKDVQLIDQIFVTGDKRFFLHYEFPPFCTGEIRFLRGPGRREIGHGYLAERALAAVLPDESAFPYTIRVNADVLESNGSSSMASVCAGSLALMDAGVPVKKHVAGVAMGLIKEGDQVAILTDILGTEDHLGDMDFKVAGTRDGITACQMDIKISGLTREILQRALEQARRARMYILDLMEQTIEAPRPDLSPYAPRLTQITIDPEFIGAVIGPGGRVVQGIQRETNTTIEIEERDGVGVVTVAATNQENAQRAIEMIKQIVAVPEVGAEYEGIVRSIQSFGAIVEIMPGKEGLLHISELDHGYVKDIHDYLKVGDKVRVKLIEIREDGKLRLSRKAFLPPPEPEARNGEPERTQMAERSGPSHGRTAGRPHGPGHGRGGRGGRRRGPERGRGGRRR</sequence>
<dbReference type="PANTHER" id="PTHR11252">
    <property type="entry name" value="POLYRIBONUCLEOTIDE NUCLEOTIDYLTRANSFERASE"/>
    <property type="match status" value="1"/>
</dbReference>
<dbReference type="InterPro" id="IPR004087">
    <property type="entry name" value="KH_dom"/>
</dbReference>
<dbReference type="SUPFAM" id="SSF54791">
    <property type="entry name" value="Eukaryotic type KH-domain (KH-domain type I)"/>
    <property type="match status" value="1"/>
</dbReference>
<dbReference type="InterPro" id="IPR015847">
    <property type="entry name" value="ExoRNase_PH_dom2"/>
</dbReference>
<comment type="catalytic activity">
    <reaction evidence="8">
        <text>RNA(n+1) + phosphate = RNA(n) + a ribonucleoside 5'-diphosphate</text>
        <dbReference type="Rhea" id="RHEA:22096"/>
        <dbReference type="Rhea" id="RHEA-COMP:14527"/>
        <dbReference type="Rhea" id="RHEA-COMP:17342"/>
        <dbReference type="ChEBI" id="CHEBI:43474"/>
        <dbReference type="ChEBI" id="CHEBI:57930"/>
        <dbReference type="ChEBI" id="CHEBI:140395"/>
        <dbReference type="EC" id="2.7.7.8"/>
    </reaction>
</comment>
<evidence type="ECO:0000256" key="3">
    <source>
        <dbReference type="ARBA" id="ARBA00022679"/>
    </source>
</evidence>
<dbReference type="InterPro" id="IPR036612">
    <property type="entry name" value="KH_dom_type_1_sf"/>
</dbReference>
<evidence type="ECO:0000259" key="10">
    <source>
        <dbReference type="PROSITE" id="PS50126"/>
    </source>
</evidence>